<dbReference type="Proteomes" id="UP000780801">
    <property type="component" value="Unassembled WGS sequence"/>
</dbReference>
<dbReference type="Pfam" id="PF00168">
    <property type="entry name" value="C2"/>
    <property type="match status" value="1"/>
</dbReference>
<dbReference type="CDD" id="cd00030">
    <property type="entry name" value="C2"/>
    <property type="match status" value="1"/>
</dbReference>
<dbReference type="SUPFAM" id="SSF49562">
    <property type="entry name" value="C2 domain (Calcium/lipid-binding domain, CaLB)"/>
    <property type="match status" value="1"/>
</dbReference>
<dbReference type="OrthoDB" id="270970at2759"/>
<dbReference type="AlphaFoldDB" id="A0A9P6KAH2"/>
<keyword evidence="3" id="KW-1185">Reference proteome</keyword>
<organism evidence="2 3">
    <name type="scientific">Lunasporangiospora selenospora</name>
    <dbReference type="NCBI Taxonomy" id="979761"/>
    <lineage>
        <taxon>Eukaryota</taxon>
        <taxon>Fungi</taxon>
        <taxon>Fungi incertae sedis</taxon>
        <taxon>Mucoromycota</taxon>
        <taxon>Mortierellomycotina</taxon>
        <taxon>Mortierellomycetes</taxon>
        <taxon>Mortierellales</taxon>
        <taxon>Mortierellaceae</taxon>
        <taxon>Lunasporangiospora</taxon>
    </lineage>
</organism>
<accession>A0A9P6KAH2</accession>
<name>A0A9P6KAH2_9FUNG</name>
<comment type="caution">
    <text evidence="2">The sequence shown here is derived from an EMBL/GenBank/DDBJ whole genome shotgun (WGS) entry which is preliminary data.</text>
</comment>
<dbReference type="InterPro" id="IPR035892">
    <property type="entry name" value="C2_domain_sf"/>
</dbReference>
<sequence length="211" mass="23680">MYNETTLDITVHRANGLDDIDKFGGNDPHVFAFINLNETEKGAKTDAAEDIKDLKWEQTLRIENLADNTTHVYVEVMDGGVTSNKPIAYAAIPLSQVGQAPDNTFAGEFKMFDKDGRRRGVVILTLRLRKSEDPSNDFEEGELQQGISEVHSKHQERFNYLQNKEKLQRFLDNPVVADHTAVFIGTRSTFGRNHNMSAAQSALNATITRGR</sequence>
<evidence type="ECO:0000259" key="1">
    <source>
        <dbReference type="PROSITE" id="PS50004"/>
    </source>
</evidence>
<dbReference type="EMBL" id="JAABOA010004732">
    <property type="protein sequence ID" value="KAF9577512.1"/>
    <property type="molecule type" value="Genomic_DNA"/>
</dbReference>
<gene>
    <name evidence="2" type="ORF">BGW38_007230</name>
</gene>
<protein>
    <recommendedName>
        <fullName evidence="1">C2 domain-containing protein</fullName>
    </recommendedName>
</protein>
<dbReference type="PROSITE" id="PS50004">
    <property type="entry name" value="C2"/>
    <property type="match status" value="1"/>
</dbReference>
<proteinExistence type="predicted"/>
<dbReference type="InterPro" id="IPR000008">
    <property type="entry name" value="C2_dom"/>
</dbReference>
<dbReference type="Gene3D" id="2.60.40.150">
    <property type="entry name" value="C2 domain"/>
    <property type="match status" value="1"/>
</dbReference>
<evidence type="ECO:0000313" key="2">
    <source>
        <dbReference type="EMBL" id="KAF9577512.1"/>
    </source>
</evidence>
<reference evidence="2" key="1">
    <citation type="journal article" date="2020" name="Fungal Divers.">
        <title>Resolving the Mortierellaceae phylogeny through synthesis of multi-gene phylogenetics and phylogenomics.</title>
        <authorList>
            <person name="Vandepol N."/>
            <person name="Liber J."/>
            <person name="Desiro A."/>
            <person name="Na H."/>
            <person name="Kennedy M."/>
            <person name="Barry K."/>
            <person name="Grigoriev I.V."/>
            <person name="Miller A.N."/>
            <person name="O'Donnell K."/>
            <person name="Stajich J.E."/>
            <person name="Bonito G."/>
        </authorList>
    </citation>
    <scope>NUCLEOTIDE SEQUENCE</scope>
    <source>
        <strain evidence="2">KOD1015</strain>
    </source>
</reference>
<evidence type="ECO:0000313" key="3">
    <source>
        <dbReference type="Proteomes" id="UP000780801"/>
    </source>
</evidence>
<feature type="domain" description="C2" evidence="1">
    <location>
        <begin position="1"/>
        <end position="109"/>
    </location>
</feature>